<evidence type="ECO:0000259" key="3">
    <source>
        <dbReference type="PROSITE" id="PS51371"/>
    </source>
</evidence>
<dbReference type="Pfam" id="PF00571">
    <property type="entry name" value="CBS"/>
    <property type="match status" value="2"/>
</dbReference>
<dbReference type="Gene3D" id="3.10.580.10">
    <property type="entry name" value="CBS-domain"/>
    <property type="match status" value="1"/>
</dbReference>
<name>A0ABT6FKP7_9BACT</name>
<dbReference type="EMBL" id="JARRAG010000003">
    <property type="protein sequence ID" value="MDG3008094.1"/>
    <property type="molecule type" value="Genomic_DNA"/>
</dbReference>
<dbReference type="SMART" id="SM00116">
    <property type="entry name" value="CBS"/>
    <property type="match status" value="2"/>
</dbReference>
<organism evidence="4 5">
    <name type="scientific">Paludisphaera mucosa</name>
    <dbReference type="NCBI Taxonomy" id="3030827"/>
    <lineage>
        <taxon>Bacteria</taxon>
        <taxon>Pseudomonadati</taxon>
        <taxon>Planctomycetota</taxon>
        <taxon>Planctomycetia</taxon>
        <taxon>Isosphaerales</taxon>
        <taxon>Isosphaeraceae</taxon>
        <taxon>Paludisphaera</taxon>
    </lineage>
</organism>
<accession>A0ABT6FKP7</accession>
<sequence>MSAGSTDPIPVVTPEDLTAADLMSPVGRTCSPFSTITEAVMIFREQDSDAVAVVDAGKPVGVVVDRDVALAVADSPDLAARPVSEVMVKDFPTIPVDAHVDQVLQTMSAAGARLALAVDAEGNLAGLIFWAELARRLPLDETQAPGQDDDVPAEVTKP</sequence>
<dbReference type="InterPro" id="IPR046342">
    <property type="entry name" value="CBS_dom_sf"/>
</dbReference>
<gene>
    <name evidence="4" type="ORF">PZE19_30380</name>
</gene>
<dbReference type="SUPFAM" id="SSF54631">
    <property type="entry name" value="CBS-domain pair"/>
    <property type="match status" value="1"/>
</dbReference>
<dbReference type="InterPro" id="IPR051257">
    <property type="entry name" value="Diverse_CBS-Domain"/>
</dbReference>
<evidence type="ECO:0000313" key="4">
    <source>
        <dbReference type="EMBL" id="MDG3008094.1"/>
    </source>
</evidence>
<keyword evidence="1 2" id="KW-0129">CBS domain</keyword>
<comment type="caution">
    <text evidence="4">The sequence shown here is derived from an EMBL/GenBank/DDBJ whole genome shotgun (WGS) entry which is preliminary data.</text>
</comment>
<dbReference type="InterPro" id="IPR000644">
    <property type="entry name" value="CBS_dom"/>
</dbReference>
<reference evidence="4 5" key="1">
    <citation type="submission" date="2023-03" db="EMBL/GenBank/DDBJ databases">
        <title>Paludisphaera mucosa sp. nov. a novel planctomycete from northern fen.</title>
        <authorList>
            <person name="Ivanova A."/>
        </authorList>
    </citation>
    <scope>NUCLEOTIDE SEQUENCE [LARGE SCALE GENOMIC DNA]</scope>
    <source>
        <strain evidence="4 5">Pla2</strain>
    </source>
</reference>
<protein>
    <submittedName>
        <fullName evidence="4">CBS domain-containing protein</fullName>
    </submittedName>
</protein>
<dbReference type="Proteomes" id="UP001216907">
    <property type="component" value="Unassembled WGS sequence"/>
</dbReference>
<dbReference type="RefSeq" id="WP_277864422.1">
    <property type="nucleotide sequence ID" value="NZ_JARRAG010000003.1"/>
</dbReference>
<dbReference type="PANTHER" id="PTHR43080:SF2">
    <property type="entry name" value="CBS DOMAIN-CONTAINING PROTEIN"/>
    <property type="match status" value="1"/>
</dbReference>
<feature type="domain" description="CBS" evidence="3">
    <location>
        <begin position="87"/>
        <end position="144"/>
    </location>
</feature>
<keyword evidence="5" id="KW-1185">Reference proteome</keyword>
<evidence type="ECO:0000256" key="2">
    <source>
        <dbReference type="PROSITE-ProRule" id="PRU00703"/>
    </source>
</evidence>
<dbReference type="PROSITE" id="PS51371">
    <property type="entry name" value="CBS"/>
    <property type="match status" value="2"/>
</dbReference>
<proteinExistence type="predicted"/>
<dbReference type="PANTHER" id="PTHR43080">
    <property type="entry name" value="CBS DOMAIN-CONTAINING PROTEIN CBSX3, MITOCHONDRIAL"/>
    <property type="match status" value="1"/>
</dbReference>
<evidence type="ECO:0000313" key="5">
    <source>
        <dbReference type="Proteomes" id="UP001216907"/>
    </source>
</evidence>
<evidence type="ECO:0000256" key="1">
    <source>
        <dbReference type="ARBA" id="ARBA00023122"/>
    </source>
</evidence>
<feature type="domain" description="CBS" evidence="3">
    <location>
        <begin position="23"/>
        <end position="78"/>
    </location>
</feature>